<name>A0A815V5Y4_9BILA</name>
<protein>
    <submittedName>
        <fullName evidence="1">Uncharacterized protein</fullName>
    </submittedName>
</protein>
<dbReference type="Proteomes" id="UP000663860">
    <property type="component" value="Unassembled WGS sequence"/>
</dbReference>
<reference evidence="1" key="1">
    <citation type="submission" date="2021-02" db="EMBL/GenBank/DDBJ databases">
        <authorList>
            <person name="Nowell W R."/>
        </authorList>
    </citation>
    <scope>NUCLEOTIDE SEQUENCE</scope>
</reference>
<feature type="non-terminal residue" evidence="1">
    <location>
        <position position="51"/>
    </location>
</feature>
<proteinExistence type="predicted"/>
<comment type="caution">
    <text evidence="1">The sequence shown here is derived from an EMBL/GenBank/DDBJ whole genome shotgun (WGS) entry which is preliminary data.</text>
</comment>
<feature type="non-terminal residue" evidence="1">
    <location>
        <position position="1"/>
    </location>
</feature>
<organism evidence="1 2">
    <name type="scientific">Adineta steineri</name>
    <dbReference type="NCBI Taxonomy" id="433720"/>
    <lineage>
        <taxon>Eukaryota</taxon>
        <taxon>Metazoa</taxon>
        <taxon>Spiralia</taxon>
        <taxon>Gnathifera</taxon>
        <taxon>Rotifera</taxon>
        <taxon>Eurotatoria</taxon>
        <taxon>Bdelloidea</taxon>
        <taxon>Adinetida</taxon>
        <taxon>Adinetidae</taxon>
        <taxon>Adineta</taxon>
    </lineage>
</organism>
<sequence length="51" mass="5683">ARGEILDEVVTLSQIPSRQWEENLSKHLWSTMSDFIFNDVFSTAAQAGSIG</sequence>
<accession>A0A815V5Y4</accession>
<evidence type="ECO:0000313" key="2">
    <source>
        <dbReference type="Proteomes" id="UP000663860"/>
    </source>
</evidence>
<gene>
    <name evidence="1" type="ORF">IZO911_LOCUS45986</name>
</gene>
<evidence type="ECO:0000313" key="1">
    <source>
        <dbReference type="EMBL" id="CAF1525781.1"/>
    </source>
</evidence>
<dbReference type="EMBL" id="CAJNOE010006940">
    <property type="protein sequence ID" value="CAF1525781.1"/>
    <property type="molecule type" value="Genomic_DNA"/>
</dbReference>
<dbReference type="AlphaFoldDB" id="A0A815V5Y4"/>